<evidence type="ECO:0000313" key="2">
    <source>
        <dbReference type="Proteomes" id="UP000310689"/>
    </source>
</evidence>
<dbReference type="PANTHER" id="PTHR48419:SF1">
    <property type="entry name" value="SULFOTRANSFERASE DOMAIN-CONTAINING PROTEIN"/>
    <property type="match status" value="1"/>
</dbReference>
<evidence type="ECO:0008006" key="3">
    <source>
        <dbReference type="Google" id="ProtNLM"/>
    </source>
</evidence>
<dbReference type="SUPFAM" id="SSF52540">
    <property type="entry name" value="P-loop containing nucleoside triphosphate hydrolases"/>
    <property type="match status" value="1"/>
</dbReference>
<dbReference type="AlphaFoldDB" id="A0A4T0IPE8"/>
<evidence type="ECO:0000313" key="1">
    <source>
        <dbReference type="EMBL" id="TIB29115.1"/>
    </source>
</evidence>
<dbReference type="EMBL" id="SPOI01000307">
    <property type="protein sequence ID" value="TIB29115.1"/>
    <property type="molecule type" value="Genomic_DNA"/>
</dbReference>
<dbReference type="PANTHER" id="PTHR48419">
    <property type="entry name" value="SULFOTRANSFERASE DOMAIN-CONTAINING PROTEIN"/>
    <property type="match status" value="1"/>
</dbReference>
<reference evidence="1 2" key="1">
    <citation type="submission" date="2019-03" db="EMBL/GenBank/DDBJ databases">
        <title>Sequencing 23 genomes of Wallemia ichthyophaga.</title>
        <authorList>
            <person name="Gostincar C."/>
        </authorList>
    </citation>
    <scope>NUCLEOTIDE SEQUENCE [LARGE SCALE GENOMIC DNA]</scope>
    <source>
        <strain evidence="1 2">EXF-6200</strain>
    </source>
</reference>
<dbReference type="Proteomes" id="UP000310689">
    <property type="component" value="Unassembled WGS sequence"/>
</dbReference>
<comment type="caution">
    <text evidence="1">The sequence shown here is derived from an EMBL/GenBank/DDBJ whole genome shotgun (WGS) entry which is preliminary data.</text>
</comment>
<sequence>MTINKPILTLSVPRSTSTALERAFIQRTNCVCFHEPFGEPYYYGPERLSTRYTDAQREQSGHAHTTYQNRIDEIKGKAAEDPTRLVFIKDMASYLVKPEMMAFADINPTVLSDEQLGEFRYAFLVRSPRKAITSYYRAILDNDCGDFGDFDPDEAGFAELLAMVKYIKHLYNDCQIALIDSDDLVNAPEDTLRAFCTSLGIPFEENMLHWKAQRIGEFDKWKGFHEDAQNSTGFKPVKRDSIELPKEVEDAIQHNEPIYNELLTYALK</sequence>
<proteinExistence type="predicted"/>
<organism evidence="1 2">
    <name type="scientific">Wallemia ichthyophaga</name>
    <dbReference type="NCBI Taxonomy" id="245174"/>
    <lineage>
        <taxon>Eukaryota</taxon>
        <taxon>Fungi</taxon>
        <taxon>Dikarya</taxon>
        <taxon>Basidiomycota</taxon>
        <taxon>Wallemiomycotina</taxon>
        <taxon>Wallemiomycetes</taxon>
        <taxon>Wallemiales</taxon>
        <taxon>Wallemiaceae</taxon>
        <taxon>Wallemia</taxon>
    </lineage>
</organism>
<dbReference type="InterPro" id="IPR053226">
    <property type="entry name" value="Pyrrolopyrazine_biosynth_F"/>
</dbReference>
<protein>
    <recommendedName>
        <fullName evidence="3">Branched-chain-amino-acid aminotransferase-like protein 2</fullName>
    </recommendedName>
</protein>
<dbReference type="Gene3D" id="3.40.50.300">
    <property type="entry name" value="P-loop containing nucleotide triphosphate hydrolases"/>
    <property type="match status" value="1"/>
</dbReference>
<name>A0A4T0IPE8_WALIC</name>
<gene>
    <name evidence="1" type="ORF">E3P86_03732</name>
</gene>
<dbReference type="Pfam" id="PF19798">
    <property type="entry name" value="Sulfotransfer_5"/>
    <property type="match status" value="1"/>
</dbReference>
<accession>A0A4T0IPE8</accession>
<dbReference type="InterPro" id="IPR027417">
    <property type="entry name" value="P-loop_NTPase"/>
</dbReference>